<evidence type="ECO:0000256" key="6">
    <source>
        <dbReference type="ARBA" id="ARBA00058104"/>
    </source>
</evidence>
<dbReference type="InterPro" id="IPR013718">
    <property type="entry name" value="COQ9_C"/>
</dbReference>
<evidence type="ECO:0000313" key="8">
    <source>
        <dbReference type="EMBL" id="AWK86950.1"/>
    </source>
</evidence>
<gene>
    <name evidence="8" type="ORF">DEW08_12540</name>
</gene>
<dbReference type="RefSeq" id="WP_109327580.1">
    <property type="nucleotide sequence ID" value="NZ_CP029353.1"/>
</dbReference>
<sequence>MPAINPTIDDLRDEILLSTLPNVVFDGWTMQALRDGATMAGHDGTAVYRAFPGGIPDLVEHFVDWTNRRMLAALEAHPLEEMKVRDKIALAVRTHFQVLEPHREAKRRLMAWLALPQNVGLGMRLLYRTVDAMWFAAGDTSTDYNHYTKRALLSAVVSSSTFYWLDDQSEEHVETWAFIDRRLADVMTIGRATASFGKVGTLLSHLPNPVRFARQLRQRTTAAQADNATVHMAENI</sequence>
<dbReference type="GO" id="GO:0008289">
    <property type="term" value="F:lipid binding"/>
    <property type="evidence" value="ECO:0007669"/>
    <property type="project" value="UniProtKB-KW"/>
</dbReference>
<dbReference type="PANTHER" id="PTHR21427">
    <property type="entry name" value="UBIQUINONE BIOSYNTHESIS PROTEIN COQ9, MITOCHONDRIAL"/>
    <property type="match status" value="1"/>
</dbReference>
<dbReference type="KEGG" id="azz:DEW08_12540"/>
<dbReference type="Gene3D" id="1.10.357.10">
    <property type="entry name" value="Tetracycline Repressor, domain 2"/>
    <property type="match status" value="1"/>
</dbReference>
<dbReference type="Pfam" id="PF08511">
    <property type="entry name" value="COQ9"/>
    <property type="match status" value="1"/>
</dbReference>
<evidence type="ECO:0000256" key="3">
    <source>
        <dbReference type="ARBA" id="ARBA00022688"/>
    </source>
</evidence>
<dbReference type="PANTHER" id="PTHR21427:SF19">
    <property type="entry name" value="UBIQUINONE BIOSYNTHESIS PROTEIN COQ9, MITOCHONDRIAL"/>
    <property type="match status" value="1"/>
</dbReference>
<comment type="similarity">
    <text evidence="2">Belongs to the COQ9 family.</text>
</comment>
<keyword evidence="4" id="KW-0809">Transit peptide</keyword>
<dbReference type="OrthoDB" id="7201143at2"/>
<comment type="pathway">
    <text evidence="1">Cofactor biosynthesis; ubiquinone biosynthesis.</text>
</comment>
<evidence type="ECO:0000256" key="4">
    <source>
        <dbReference type="ARBA" id="ARBA00022946"/>
    </source>
</evidence>
<accession>A0A2S2CRF4</accession>
<evidence type="ECO:0000259" key="7">
    <source>
        <dbReference type="Pfam" id="PF08511"/>
    </source>
</evidence>
<keyword evidence="5" id="KW-0446">Lipid-binding</keyword>
<dbReference type="EMBL" id="CP029353">
    <property type="protein sequence ID" value="AWK86950.1"/>
    <property type="molecule type" value="Genomic_DNA"/>
</dbReference>
<organism evidence="8 9">
    <name type="scientific">Azospirillum thermophilum</name>
    <dbReference type="NCBI Taxonomy" id="2202148"/>
    <lineage>
        <taxon>Bacteria</taxon>
        <taxon>Pseudomonadati</taxon>
        <taxon>Pseudomonadota</taxon>
        <taxon>Alphaproteobacteria</taxon>
        <taxon>Rhodospirillales</taxon>
        <taxon>Azospirillaceae</taxon>
        <taxon>Azospirillum</taxon>
    </lineage>
</organism>
<keyword evidence="9" id="KW-1185">Reference proteome</keyword>
<protein>
    <submittedName>
        <fullName evidence="8">COQ9 family protein</fullName>
    </submittedName>
</protein>
<evidence type="ECO:0000256" key="2">
    <source>
        <dbReference type="ARBA" id="ARBA00010766"/>
    </source>
</evidence>
<dbReference type="InterPro" id="IPR012762">
    <property type="entry name" value="Ubiq_biosynth_COQ9"/>
</dbReference>
<comment type="function">
    <text evidence="6">Membrane-associated protein that warps the membrane surface to access and bind aromatic isoprenes with high specificity, including ubiquinone (CoQ) isoprene intermediates and presents them directly to COQ7, therefore facilitating the COQ7-mediated hydroxylase step. Participates in the biosynthesis of coenzyme Q, also named ubiquinone, an essential lipid-soluble electron transporter for aerobic cellular respiration.</text>
</comment>
<keyword evidence="3" id="KW-0831">Ubiquinone biosynthesis</keyword>
<evidence type="ECO:0000313" key="9">
    <source>
        <dbReference type="Proteomes" id="UP000245629"/>
    </source>
</evidence>
<dbReference type="Proteomes" id="UP000245629">
    <property type="component" value="Chromosome 2"/>
</dbReference>
<name>A0A2S2CRF4_9PROT</name>
<reference evidence="9" key="1">
    <citation type="submission" date="2018-05" db="EMBL/GenBank/DDBJ databases">
        <title>Azospirillum thermophila sp. nov., a novel isolated from hot spring.</title>
        <authorList>
            <person name="Zhao Z."/>
        </authorList>
    </citation>
    <scope>NUCLEOTIDE SEQUENCE [LARGE SCALE GENOMIC DNA]</scope>
    <source>
        <strain evidence="9">CFH 70021</strain>
    </source>
</reference>
<feature type="domain" description="COQ9 C-terminal" evidence="7">
    <location>
        <begin position="122"/>
        <end position="190"/>
    </location>
</feature>
<evidence type="ECO:0000256" key="1">
    <source>
        <dbReference type="ARBA" id="ARBA00004749"/>
    </source>
</evidence>
<dbReference type="AlphaFoldDB" id="A0A2S2CRF4"/>
<proteinExistence type="inferred from homology"/>
<dbReference type="GO" id="GO:0006744">
    <property type="term" value="P:ubiquinone biosynthetic process"/>
    <property type="evidence" value="ECO:0007669"/>
    <property type="project" value="UniProtKB-KW"/>
</dbReference>
<dbReference type="NCBIfam" id="TIGR02396">
    <property type="entry name" value="diverge_rpsU"/>
    <property type="match status" value="1"/>
</dbReference>
<evidence type="ECO:0000256" key="5">
    <source>
        <dbReference type="ARBA" id="ARBA00023121"/>
    </source>
</evidence>